<evidence type="ECO:0000313" key="4">
    <source>
        <dbReference type="EMBL" id="PAE88604.1"/>
    </source>
</evidence>
<accession>A0A268NYL4</accession>
<dbReference type="EMBL" id="NPCC01000015">
    <property type="protein sequence ID" value="PAE88604.1"/>
    <property type="molecule type" value="Genomic_DNA"/>
</dbReference>
<comment type="caution">
    <text evidence="4">The sequence shown here is derived from an EMBL/GenBank/DDBJ whole genome shotgun (WGS) entry which is preliminary data.</text>
</comment>
<evidence type="ECO:0000256" key="3">
    <source>
        <dbReference type="SAM" id="Phobius"/>
    </source>
</evidence>
<dbReference type="NCBIfam" id="TIGR03926">
    <property type="entry name" value="T7_EssB"/>
    <property type="match status" value="1"/>
</dbReference>
<organism evidence="4 5">
    <name type="scientific">Shouchella clausii</name>
    <name type="common">Alkalihalobacillus clausii</name>
    <dbReference type="NCBI Taxonomy" id="79880"/>
    <lineage>
        <taxon>Bacteria</taxon>
        <taxon>Bacillati</taxon>
        <taxon>Bacillota</taxon>
        <taxon>Bacilli</taxon>
        <taxon>Bacillales</taxon>
        <taxon>Bacillaceae</taxon>
        <taxon>Shouchella</taxon>
    </lineage>
</organism>
<dbReference type="Gene3D" id="1.10.510.10">
    <property type="entry name" value="Transferase(Phosphotransferase) domain 1"/>
    <property type="match status" value="1"/>
</dbReference>
<evidence type="ECO:0000256" key="1">
    <source>
        <dbReference type="ARBA" id="ARBA00010163"/>
    </source>
</evidence>
<name>A0A268NYL4_SHOCL</name>
<sequence length="436" mass="50677">MEKKRFYLEEQTGAAFYRDAESNTYTLTFQTAEIKLSNSLEAELLKQQDPLLERTIAEAEDELVITVHPQETMQPFSKFRKKGDYAKQIIGHSLIRAVAEHHSSRLHLIVCPENLLVTEGLDVHFIHYGIKESLPPYEKNEEKLFTELKTTLLVLLDGEYRFVEYMNFTDTMKLSARAKKLLEADTIEALLSCVETWIQEEERRASQMHMVPKQKWRLQKSLFFAVTGLLIPAIVFTVYALFFLHPRHDAFIASNEAYINSKPSDVITALEPYNPSQMPRVVQYQLAQSYVANEDLNMDQTANVQNTLTLQAEELYFQYWIAIGRGEHEEANEIARQLQDGELEMYANLKWRDAIRQDLSLSGDEREELLNDIQADIDRYMREQQEREAEEEEDAAADDNATEEEPEQSEERSEDGEENEQEDEPEQNEEEENADE</sequence>
<dbReference type="AlphaFoldDB" id="A0A268NYL4"/>
<proteinExistence type="inferred from homology"/>
<keyword evidence="3" id="KW-1133">Transmembrane helix</keyword>
<feature type="compositionally biased region" description="Acidic residues" evidence="2">
    <location>
        <begin position="388"/>
        <end position="436"/>
    </location>
</feature>
<feature type="transmembrane region" description="Helical" evidence="3">
    <location>
        <begin position="222"/>
        <end position="244"/>
    </location>
</feature>
<dbReference type="RefSeq" id="WP_073305696.1">
    <property type="nucleotide sequence ID" value="NZ_JAIEWK010000001.1"/>
</dbReference>
<reference evidence="4 5" key="1">
    <citation type="submission" date="2017-07" db="EMBL/GenBank/DDBJ databases">
        <title>Isolation and whole genome analysis of endospore-forming bacteria from heroin.</title>
        <authorList>
            <person name="Kalinowski J."/>
            <person name="Ahrens B."/>
            <person name="Al-Dilaimi A."/>
            <person name="Winkler A."/>
            <person name="Wibberg D."/>
            <person name="Schleenbecker U."/>
            <person name="Ruckert C."/>
            <person name="Wolfel R."/>
            <person name="Grass G."/>
        </authorList>
    </citation>
    <scope>NUCLEOTIDE SEQUENCE [LARGE SCALE GENOMIC DNA]</scope>
    <source>
        <strain evidence="4 5">7539</strain>
    </source>
</reference>
<keyword evidence="3" id="KW-0812">Transmembrane</keyword>
<feature type="region of interest" description="Disordered" evidence="2">
    <location>
        <begin position="381"/>
        <end position="436"/>
    </location>
</feature>
<dbReference type="Proteomes" id="UP000216207">
    <property type="component" value="Unassembled WGS sequence"/>
</dbReference>
<protein>
    <submittedName>
        <fullName evidence="4">Type VII secretion protein EssB</fullName>
    </submittedName>
</protein>
<dbReference type="Pfam" id="PF10140">
    <property type="entry name" value="YukC"/>
    <property type="match status" value="1"/>
</dbReference>
<keyword evidence="3" id="KW-0472">Membrane</keyword>
<comment type="similarity">
    <text evidence="1">Belongs to the EssB family.</text>
</comment>
<dbReference type="Gene3D" id="1.25.40.680">
    <property type="entry name" value="Type VII secretion system EssB, C-terminal-like domain"/>
    <property type="match status" value="1"/>
</dbReference>
<gene>
    <name evidence="4" type="primary">essB</name>
    <name evidence="4" type="ORF">CHH72_13265</name>
</gene>
<dbReference type="InterPro" id="IPR018778">
    <property type="entry name" value="T7SS_EssB"/>
</dbReference>
<evidence type="ECO:0000256" key="2">
    <source>
        <dbReference type="SAM" id="MobiDB-lite"/>
    </source>
</evidence>
<evidence type="ECO:0000313" key="5">
    <source>
        <dbReference type="Proteomes" id="UP000216207"/>
    </source>
</evidence>
<dbReference type="InterPro" id="IPR042565">
    <property type="entry name" value="T7SS_EssB_C"/>
</dbReference>